<dbReference type="Proteomes" id="UP000007800">
    <property type="component" value="Unassembled WGS sequence"/>
</dbReference>
<dbReference type="GO" id="GO:0008094">
    <property type="term" value="F:ATP-dependent activity, acting on DNA"/>
    <property type="evidence" value="ECO:0007669"/>
    <property type="project" value="InterPro"/>
</dbReference>
<evidence type="ECO:0000259" key="3">
    <source>
        <dbReference type="PROSITE" id="PS50163"/>
    </source>
</evidence>
<reference evidence="4 5" key="1">
    <citation type="submission" date="2008-07" db="EMBL/GenBank/DDBJ databases">
        <authorList>
            <person name="El-Sayed N."/>
            <person name="Caler E."/>
            <person name="Inman J."/>
            <person name="Amedeo P."/>
            <person name="Hass B."/>
            <person name="Wortman J."/>
        </authorList>
    </citation>
    <scope>NUCLEOTIDE SEQUENCE [LARGE SCALE GENOMIC DNA]</scope>
    <source>
        <strain evidence="5">ATCC 50983 / TXsc</strain>
    </source>
</reference>
<name>C5LD20_PERM5</name>
<dbReference type="InterPro" id="IPR020587">
    <property type="entry name" value="RecA_monomer-monomer_interface"/>
</dbReference>
<proteinExistence type="predicted"/>
<dbReference type="AlphaFoldDB" id="C5LD20"/>
<keyword evidence="1" id="KW-0547">Nucleotide-binding</keyword>
<keyword evidence="5" id="KW-1185">Reference proteome</keyword>
<dbReference type="OrthoDB" id="10251254at2759"/>
<accession>C5LD20</accession>
<evidence type="ECO:0000313" key="5">
    <source>
        <dbReference type="Proteomes" id="UP000007800"/>
    </source>
</evidence>
<dbReference type="Gene3D" id="3.40.50.300">
    <property type="entry name" value="P-loop containing nucleotide triphosphate hydrolases"/>
    <property type="match status" value="1"/>
</dbReference>
<dbReference type="InParanoid" id="C5LD20"/>
<dbReference type="PANTHER" id="PTHR22942">
    <property type="entry name" value="RECA/RAD51/RADA DNA STRAND-PAIRING FAMILY MEMBER"/>
    <property type="match status" value="1"/>
</dbReference>
<dbReference type="PANTHER" id="PTHR22942:SF30">
    <property type="entry name" value="MEIOTIC RECOMBINATION PROTEIN DMC1_LIM15 HOMOLOG"/>
    <property type="match status" value="1"/>
</dbReference>
<dbReference type="GeneID" id="9041390"/>
<dbReference type="InterPro" id="IPR027417">
    <property type="entry name" value="P-loop_NTPase"/>
</dbReference>
<evidence type="ECO:0000313" key="4">
    <source>
        <dbReference type="EMBL" id="EER05364.1"/>
    </source>
</evidence>
<dbReference type="GO" id="GO:0000730">
    <property type="term" value="P:DNA recombinase assembly"/>
    <property type="evidence" value="ECO:0007669"/>
    <property type="project" value="TreeGrafter"/>
</dbReference>
<sequence length="82" mass="9204">MFTNPANATKPIGGNILAHSSQTRLQLRKGQASEKRILKIYDSPCLPESECAFSITANGLADYVKPPQRDAYEQEKRKGYKY</sequence>
<dbReference type="GO" id="GO:0000150">
    <property type="term" value="F:DNA strand exchange activity"/>
    <property type="evidence" value="ECO:0007669"/>
    <property type="project" value="TreeGrafter"/>
</dbReference>
<dbReference type="GO" id="GO:0005524">
    <property type="term" value="F:ATP binding"/>
    <property type="evidence" value="ECO:0007669"/>
    <property type="project" value="UniProtKB-KW"/>
</dbReference>
<dbReference type="SUPFAM" id="SSF52540">
    <property type="entry name" value="P-loop containing nucleoside triphosphate hydrolases"/>
    <property type="match status" value="1"/>
</dbReference>
<dbReference type="GO" id="GO:0006312">
    <property type="term" value="P:mitotic recombination"/>
    <property type="evidence" value="ECO:0007669"/>
    <property type="project" value="TreeGrafter"/>
</dbReference>
<protein>
    <submittedName>
        <fullName evidence="4">Dna repair protein rad51, putative</fullName>
    </submittedName>
</protein>
<dbReference type="RefSeq" id="XP_002773548.1">
    <property type="nucleotide sequence ID" value="XM_002773502.1"/>
</dbReference>
<evidence type="ECO:0000256" key="2">
    <source>
        <dbReference type="ARBA" id="ARBA00022840"/>
    </source>
</evidence>
<dbReference type="GO" id="GO:0003690">
    <property type="term" value="F:double-stranded DNA binding"/>
    <property type="evidence" value="ECO:0007669"/>
    <property type="project" value="TreeGrafter"/>
</dbReference>
<dbReference type="GO" id="GO:0042148">
    <property type="term" value="P:DNA strand invasion"/>
    <property type="evidence" value="ECO:0007669"/>
    <property type="project" value="TreeGrafter"/>
</dbReference>
<gene>
    <name evidence="4" type="ORF">Pmar_PMAR029527</name>
</gene>
<evidence type="ECO:0000256" key="1">
    <source>
        <dbReference type="ARBA" id="ARBA00022741"/>
    </source>
</evidence>
<dbReference type="Pfam" id="PF08423">
    <property type="entry name" value="Rad51"/>
    <property type="match status" value="1"/>
</dbReference>
<dbReference type="GO" id="GO:0003697">
    <property type="term" value="F:single-stranded DNA binding"/>
    <property type="evidence" value="ECO:0007669"/>
    <property type="project" value="TreeGrafter"/>
</dbReference>
<feature type="domain" description="RecA family profile 2" evidence="3">
    <location>
        <begin position="1"/>
        <end position="62"/>
    </location>
</feature>
<dbReference type="EMBL" id="GG680950">
    <property type="protein sequence ID" value="EER05364.1"/>
    <property type="molecule type" value="Genomic_DNA"/>
</dbReference>
<dbReference type="PROSITE" id="PS50163">
    <property type="entry name" value="RECA_3"/>
    <property type="match status" value="1"/>
</dbReference>
<organism evidence="5">
    <name type="scientific">Perkinsus marinus (strain ATCC 50983 / TXsc)</name>
    <dbReference type="NCBI Taxonomy" id="423536"/>
    <lineage>
        <taxon>Eukaryota</taxon>
        <taxon>Sar</taxon>
        <taxon>Alveolata</taxon>
        <taxon>Perkinsozoa</taxon>
        <taxon>Perkinsea</taxon>
        <taxon>Perkinsida</taxon>
        <taxon>Perkinsidae</taxon>
        <taxon>Perkinsus</taxon>
    </lineage>
</organism>
<keyword evidence="2" id="KW-0067">ATP-binding</keyword>
<dbReference type="InterPro" id="IPR013632">
    <property type="entry name" value="Rad51_C"/>
</dbReference>